<dbReference type="InterPro" id="IPR054162">
    <property type="entry name" value="DUF6293_C"/>
</dbReference>
<proteinExistence type="predicted"/>
<sequence length="287" mass="32329">MKRHLRVHIVPLWREHDRIVGPIEDDRPDKVYLLEHDDPSVERPTYHEAVVDRIADVIGSPPDVEYLDLFDMYEVMGAITTIADWHPDDFVRVNVTAGTKRAAVGATMACMDEHTDAEPYVVDPEVRPHGLDAPVTEGFERASLLTTYQIDSPSPDQVAALAIIEAHDTDAKHAKKKTLITEAARYGLDFMRGRVDGDAADYDPVTGDYNVLDNRVTATLEHQGYVTVTRRGTRRYLELTEEGRQTLRAFRHRAESVVSDLEARTEDPSENVDFALDNPVDALVENR</sequence>
<protein>
    <submittedName>
        <fullName evidence="3">Uncharacterized protein</fullName>
    </submittedName>
</protein>
<evidence type="ECO:0000259" key="1">
    <source>
        <dbReference type="Pfam" id="PF19810"/>
    </source>
</evidence>
<dbReference type="AlphaFoldDB" id="A0A0D6JUX6"/>
<dbReference type="Proteomes" id="UP000198902">
    <property type="component" value="Unassembled WGS sequence"/>
</dbReference>
<dbReference type="InterPro" id="IPR046260">
    <property type="entry name" value="HFX_2341-like_N"/>
</dbReference>
<evidence type="ECO:0000313" key="3">
    <source>
        <dbReference type="EMBL" id="CQR51983.1"/>
    </source>
</evidence>
<dbReference type="SUPFAM" id="SSF46785">
    <property type="entry name" value="Winged helix' DNA-binding domain"/>
    <property type="match status" value="1"/>
</dbReference>
<reference evidence="4" key="1">
    <citation type="submission" date="2015-03" db="EMBL/GenBank/DDBJ databases">
        <authorList>
            <person name="Urmite Genomes"/>
        </authorList>
    </citation>
    <scope>NUCLEOTIDE SEQUENCE [LARGE SCALE GENOMIC DNA]</scope>
    <source>
        <strain evidence="4">Arc-Hr</strain>
    </source>
</reference>
<keyword evidence="4" id="KW-1185">Reference proteome</keyword>
<name>A0A0D6JUX6_9EURY</name>
<dbReference type="Pfam" id="PF19810">
    <property type="entry name" value="HFX_2341_N"/>
    <property type="match status" value="1"/>
</dbReference>
<dbReference type="EMBL" id="CSTE01000003">
    <property type="protein sequence ID" value="CQR51983.1"/>
    <property type="molecule type" value="Genomic_DNA"/>
</dbReference>
<dbReference type="InterPro" id="IPR036388">
    <property type="entry name" value="WH-like_DNA-bd_sf"/>
</dbReference>
<dbReference type="OrthoDB" id="142096at2157"/>
<evidence type="ECO:0000313" key="4">
    <source>
        <dbReference type="Proteomes" id="UP000198902"/>
    </source>
</evidence>
<organism evidence="3 4">
    <name type="scientific">Haloferax massiliensis</name>
    <dbReference type="NCBI Taxonomy" id="1476858"/>
    <lineage>
        <taxon>Archaea</taxon>
        <taxon>Methanobacteriati</taxon>
        <taxon>Methanobacteriota</taxon>
        <taxon>Stenosarchaea group</taxon>
        <taxon>Halobacteria</taxon>
        <taxon>Halobacteriales</taxon>
        <taxon>Haloferacaceae</taxon>
        <taxon>Haloferax</taxon>
    </lineage>
</organism>
<dbReference type="Gene3D" id="1.10.10.10">
    <property type="entry name" value="Winged helix-like DNA-binding domain superfamily/Winged helix DNA-binding domain"/>
    <property type="match status" value="1"/>
</dbReference>
<accession>A0A0D6JUX6</accession>
<dbReference type="InterPro" id="IPR036390">
    <property type="entry name" value="WH_DNA-bd_sf"/>
</dbReference>
<dbReference type="RefSeq" id="WP_089780213.1">
    <property type="nucleotide sequence ID" value="NZ_CABLRR010000003.1"/>
</dbReference>
<evidence type="ECO:0000259" key="2">
    <source>
        <dbReference type="Pfam" id="PF22665"/>
    </source>
</evidence>
<feature type="domain" description="DUF6293" evidence="2">
    <location>
        <begin position="145"/>
        <end position="250"/>
    </location>
</feature>
<gene>
    <name evidence="3" type="ORF">BN996_02921</name>
</gene>
<feature type="domain" description="HFX-2341-like N-terminal" evidence="1">
    <location>
        <begin position="6"/>
        <end position="125"/>
    </location>
</feature>
<dbReference type="Pfam" id="PF22665">
    <property type="entry name" value="WHD_DUF6293"/>
    <property type="match status" value="1"/>
</dbReference>